<dbReference type="Proteomes" id="UP000010094">
    <property type="component" value="Chromosome IV"/>
</dbReference>
<dbReference type="OrthoDB" id="2192375at2759"/>
<protein>
    <submittedName>
        <fullName evidence="1">Uncharacterized protein</fullName>
    </submittedName>
</protein>
<accession>I6ZT59</accession>
<dbReference type="AlphaFoldDB" id="I6ZT59"/>
<dbReference type="VEuPathDB" id="MicrosporidiaDB:EROM_040430"/>
<dbReference type="GeneID" id="20521107"/>
<dbReference type="RefSeq" id="XP_009264308.1">
    <property type="nucleotide sequence ID" value="XM_009266033.1"/>
</dbReference>
<dbReference type="KEGG" id="ero:EROM_040430"/>
<evidence type="ECO:0000313" key="2">
    <source>
        <dbReference type="Proteomes" id="UP000010094"/>
    </source>
</evidence>
<keyword evidence="2" id="KW-1185">Reference proteome</keyword>
<proteinExistence type="predicted"/>
<evidence type="ECO:0000313" key="1">
    <source>
        <dbReference type="EMBL" id="AFN82811.1"/>
    </source>
</evidence>
<name>I6ZT59_ENCRO</name>
<organism evidence="1 2">
    <name type="scientific">Encephalitozoon romaleae (strain SJ-2008)</name>
    <name type="common">Microsporidian parasite</name>
    <dbReference type="NCBI Taxonomy" id="1178016"/>
    <lineage>
        <taxon>Eukaryota</taxon>
        <taxon>Fungi</taxon>
        <taxon>Fungi incertae sedis</taxon>
        <taxon>Microsporidia</taxon>
        <taxon>Unikaryonidae</taxon>
        <taxon>Encephalitozoon</taxon>
    </lineage>
</organism>
<dbReference type="EMBL" id="CP003521">
    <property type="protein sequence ID" value="AFN82811.1"/>
    <property type="molecule type" value="Genomic_DNA"/>
</dbReference>
<reference evidence="1 2" key="1">
    <citation type="journal article" date="2012" name="Proc. Natl. Acad. Sci. U.S.A.">
        <title>Gain and loss of multiple functionally related, horizontally transferred genes in the reduced genomes of two microsporidian parasites.</title>
        <authorList>
            <person name="Pombert J.-F."/>
            <person name="Selman M."/>
            <person name="Burki F."/>
            <person name="Bardell F.T."/>
            <person name="Farinelli L."/>
            <person name="Solter L.F."/>
            <person name="Whitman D.W."/>
            <person name="Weiss L.M."/>
            <person name="Corradi N."/>
            <person name="Keeling P.J."/>
        </authorList>
    </citation>
    <scope>NUCLEOTIDE SEQUENCE [LARGE SCALE GENOMIC DNA]</scope>
    <source>
        <strain evidence="1 2">SJ-2008</strain>
    </source>
</reference>
<sequence length="267" mass="30451">MEGTKLFAEASNIPFRLLQGGMDCKEFVVYNDNVFCLTGRNTLIALSSGEEYEFYGDILSMGIHEHYIYLVFNTSKVIVFDAICREVVVNFREMDGCIKKAMISSSGIYLLGFDGYLYRSTFEDIRYAKDTSVYGTKGESIIQDFWVRDDSIFYVTHYGHICKDSDVILKVFDTVTLIVPHKEYLYIVTEGNLLLKYDVVRSSILFKENIGNSKVIGDGVIGCNGMAIDLYKEIFMKVPKDTRWVRRHDKIIYISTISGIFSGSLND</sequence>
<gene>
    <name evidence="1" type="ordered locus">EROM_040430</name>
</gene>
<dbReference type="HOGENOM" id="CLU_1023425_0_0_1"/>